<keyword evidence="5 7" id="KW-1133">Transmembrane helix</keyword>
<keyword evidence="4 7" id="KW-0812">Transmembrane</keyword>
<evidence type="ECO:0000313" key="9">
    <source>
        <dbReference type="Proteomes" id="UP000533598"/>
    </source>
</evidence>
<dbReference type="AlphaFoldDB" id="A0A7W7FYJ4"/>
<feature type="transmembrane region" description="Helical" evidence="7">
    <location>
        <begin position="296"/>
        <end position="318"/>
    </location>
</feature>
<evidence type="ECO:0000256" key="3">
    <source>
        <dbReference type="ARBA" id="ARBA00022475"/>
    </source>
</evidence>
<feature type="transmembrane region" description="Helical" evidence="7">
    <location>
        <begin position="236"/>
        <end position="255"/>
    </location>
</feature>
<keyword evidence="3" id="KW-1003">Cell membrane</keyword>
<evidence type="ECO:0000256" key="5">
    <source>
        <dbReference type="ARBA" id="ARBA00022989"/>
    </source>
</evidence>
<evidence type="ECO:0000256" key="1">
    <source>
        <dbReference type="ARBA" id="ARBA00004651"/>
    </source>
</evidence>
<dbReference type="PANTHER" id="PTHR30106">
    <property type="entry name" value="INNER MEMBRANE PROTEIN YEIH-RELATED"/>
    <property type="match status" value="1"/>
</dbReference>
<keyword evidence="9" id="KW-1185">Reference proteome</keyword>
<feature type="transmembrane region" description="Helical" evidence="7">
    <location>
        <begin position="12"/>
        <end position="30"/>
    </location>
</feature>
<name>A0A7W7FYJ4_9PSEU</name>
<evidence type="ECO:0000313" key="8">
    <source>
        <dbReference type="EMBL" id="MBB4682190.1"/>
    </source>
</evidence>
<protein>
    <submittedName>
        <fullName evidence="8">Putative integral membrane protein (TIGR00698 family)</fullName>
    </submittedName>
</protein>
<proteinExistence type="inferred from homology"/>
<organism evidence="8 9">
    <name type="scientific">Crossiella cryophila</name>
    <dbReference type="NCBI Taxonomy" id="43355"/>
    <lineage>
        <taxon>Bacteria</taxon>
        <taxon>Bacillati</taxon>
        <taxon>Actinomycetota</taxon>
        <taxon>Actinomycetes</taxon>
        <taxon>Pseudonocardiales</taxon>
        <taxon>Pseudonocardiaceae</taxon>
        <taxon>Crossiella</taxon>
    </lineage>
</organism>
<comment type="caution">
    <text evidence="8">The sequence shown here is derived from an EMBL/GenBank/DDBJ whole genome shotgun (WGS) entry which is preliminary data.</text>
</comment>
<evidence type="ECO:0000256" key="2">
    <source>
        <dbReference type="ARBA" id="ARBA00007977"/>
    </source>
</evidence>
<evidence type="ECO:0000256" key="4">
    <source>
        <dbReference type="ARBA" id="ARBA00022692"/>
    </source>
</evidence>
<dbReference type="Proteomes" id="UP000533598">
    <property type="component" value="Unassembled WGS sequence"/>
</dbReference>
<feature type="transmembrane region" description="Helical" evidence="7">
    <location>
        <begin position="113"/>
        <end position="138"/>
    </location>
</feature>
<comment type="subcellular location">
    <subcellularLocation>
        <location evidence="1">Cell membrane</location>
        <topology evidence="1">Multi-pass membrane protein</topology>
    </subcellularLocation>
</comment>
<comment type="similarity">
    <text evidence="2">Belongs to the UPF0324 family.</text>
</comment>
<reference evidence="8 9" key="1">
    <citation type="submission" date="2020-08" db="EMBL/GenBank/DDBJ databases">
        <title>Sequencing the genomes of 1000 actinobacteria strains.</title>
        <authorList>
            <person name="Klenk H.-P."/>
        </authorList>
    </citation>
    <scope>NUCLEOTIDE SEQUENCE [LARGE SCALE GENOMIC DNA]</scope>
    <source>
        <strain evidence="8 9">DSM 44230</strain>
    </source>
</reference>
<dbReference type="GO" id="GO:0005886">
    <property type="term" value="C:plasma membrane"/>
    <property type="evidence" value="ECO:0007669"/>
    <property type="project" value="UniProtKB-SubCell"/>
</dbReference>
<evidence type="ECO:0000256" key="7">
    <source>
        <dbReference type="SAM" id="Phobius"/>
    </source>
</evidence>
<feature type="transmembrane region" description="Helical" evidence="7">
    <location>
        <begin position="36"/>
        <end position="53"/>
    </location>
</feature>
<feature type="transmembrane region" description="Helical" evidence="7">
    <location>
        <begin position="267"/>
        <end position="284"/>
    </location>
</feature>
<sequence length="320" mass="31716">MRTSVRGPAMAPGLAVVAIAVAIALAVAAVAPAVSALTVAVVLGIAAGNLGFLPKSCGPGLTWAARRLVRAGVVLLGLQLAVTDVLDLGGGMLVVVLATVAGTFLGTRLLGRWLGLPAGLSTLVATGFSICGAAAVAAMEGVVPRRDRDVATAVALVTLFGSIWMLLLPLLAELLGLSARATGGWAGASVHEVAQVLVGAAPAGAAAVSVAVVVKLSRVVLLAPLVAIVGRRQGRWLPPVFVLGFVAMILVRSSGFLPVPVLDVAKTAATVLMAGALFALGSTVRLKELLATGPRALVLGAGSTALVAGISLAGLALVGW</sequence>
<dbReference type="EMBL" id="JACHMH010000001">
    <property type="protein sequence ID" value="MBB4682190.1"/>
    <property type="molecule type" value="Genomic_DNA"/>
</dbReference>
<feature type="transmembrane region" description="Helical" evidence="7">
    <location>
        <begin position="73"/>
        <end position="101"/>
    </location>
</feature>
<dbReference type="PANTHER" id="PTHR30106:SF2">
    <property type="entry name" value="UPF0324 INNER MEMBRANE PROTEIN YEIH"/>
    <property type="match status" value="1"/>
</dbReference>
<accession>A0A7W7FYJ4</accession>
<evidence type="ECO:0000256" key="6">
    <source>
        <dbReference type="ARBA" id="ARBA00023136"/>
    </source>
</evidence>
<dbReference type="Pfam" id="PF03601">
    <property type="entry name" value="Cons_hypoth698"/>
    <property type="match status" value="1"/>
</dbReference>
<dbReference type="InterPro" id="IPR018383">
    <property type="entry name" value="UPF0324_pro"/>
</dbReference>
<gene>
    <name evidence="8" type="ORF">HNR67_008308</name>
</gene>
<keyword evidence="6 7" id="KW-0472">Membrane</keyword>
<feature type="transmembrane region" description="Helical" evidence="7">
    <location>
        <begin position="150"/>
        <end position="172"/>
    </location>
</feature>